<proteinExistence type="predicted"/>
<feature type="transmembrane region" description="Helical" evidence="7">
    <location>
        <begin position="6"/>
        <end position="27"/>
    </location>
</feature>
<evidence type="ECO:0000256" key="6">
    <source>
        <dbReference type="ARBA" id="ARBA00023136"/>
    </source>
</evidence>
<evidence type="ECO:0000256" key="4">
    <source>
        <dbReference type="ARBA" id="ARBA00022970"/>
    </source>
</evidence>
<gene>
    <name evidence="9" type="ORF">G2W53_012430</name>
</gene>
<keyword evidence="10" id="KW-1185">Reference proteome</keyword>
<dbReference type="AlphaFoldDB" id="A0A834TZ51"/>
<reference evidence="9" key="1">
    <citation type="submission" date="2020-09" db="EMBL/GenBank/DDBJ databases">
        <title>Genome-Enabled Discovery of Anthraquinone Biosynthesis in Senna tora.</title>
        <authorList>
            <person name="Kang S.-H."/>
            <person name="Pandey R.P."/>
            <person name="Lee C.-M."/>
            <person name="Sim J.-S."/>
            <person name="Jeong J.-T."/>
            <person name="Choi B.-S."/>
            <person name="Jung M."/>
            <person name="Ginzburg D."/>
            <person name="Zhao K."/>
            <person name="Won S.Y."/>
            <person name="Oh T.-J."/>
            <person name="Yu Y."/>
            <person name="Kim N.-H."/>
            <person name="Lee O.R."/>
            <person name="Lee T.-H."/>
            <person name="Bashyal P."/>
            <person name="Kim T.-S."/>
            <person name="Lee W.-H."/>
            <person name="Kawkins C."/>
            <person name="Kim C.-K."/>
            <person name="Kim J.S."/>
            <person name="Ahn B.O."/>
            <person name="Rhee S.Y."/>
            <person name="Sohng J.K."/>
        </authorList>
    </citation>
    <scope>NUCLEOTIDE SEQUENCE</scope>
    <source>
        <tissue evidence="9">Leaf</tissue>
    </source>
</reference>
<name>A0A834TZ51_9FABA</name>
<dbReference type="InterPro" id="IPR013057">
    <property type="entry name" value="AA_transpt_TM"/>
</dbReference>
<feature type="transmembrane region" description="Helical" evidence="7">
    <location>
        <begin position="48"/>
        <end position="69"/>
    </location>
</feature>
<protein>
    <submittedName>
        <fullName evidence="9">Amino acid permease 8-like</fullName>
    </submittedName>
</protein>
<dbReference type="EMBL" id="JAAIUW010000005">
    <property type="protein sequence ID" value="KAF7830097.1"/>
    <property type="molecule type" value="Genomic_DNA"/>
</dbReference>
<evidence type="ECO:0000256" key="3">
    <source>
        <dbReference type="ARBA" id="ARBA00022692"/>
    </source>
</evidence>
<dbReference type="Pfam" id="PF01490">
    <property type="entry name" value="Aa_trans"/>
    <property type="match status" value="1"/>
</dbReference>
<keyword evidence="6 7" id="KW-0472">Membrane</keyword>
<evidence type="ECO:0000256" key="7">
    <source>
        <dbReference type="SAM" id="Phobius"/>
    </source>
</evidence>
<organism evidence="9 10">
    <name type="scientific">Senna tora</name>
    <dbReference type="NCBI Taxonomy" id="362788"/>
    <lineage>
        <taxon>Eukaryota</taxon>
        <taxon>Viridiplantae</taxon>
        <taxon>Streptophyta</taxon>
        <taxon>Embryophyta</taxon>
        <taxon>Tracheophyta</taxon>
        <taxon>Spermatophyta</taxon>
        <taxon>Magnoliopsida</taxon>
        <taxon>eudicotyledons</taxon>
        <taxon>Gunneridae</taxon>
        <taxon>Pentapetalae</taxon>
        <taxon>rosids</taxon>
        <taxon>fabids</taxon>
        <taxon>Fabales</taxon>
        <taxon>Fabaceae</taxon>
        <taxon>Caesalpinioideae</taxon>
        <taxon>Cassia clade</taxon>
        <taxon>Senna</taxon>
    </lineage>
</organism>
<evidence type="ECO:0000259" key="8">
    <source>
        <dbReference type="Pfam" id="PF01490"/>
    </source>
</evidence>
<keyword evidence="4" id="KW-0029">Amino-acid transport</keyword>
<evidence type="ECO:0000313" key="9">
    <source>
        <dbReference type="EMBL" id="KAF7830097.1"/>
    </source>
</evidence>
<dbReference type="Proteomes" id="UP000634136">
    <property type="component" value="Unassembled WGS sequence"/>
</dbReference>
<evidence type="ECO:0000313" key="10">
    <source>
        <dbReference type="Proteomes" id="UP000634136"/>
    </source>
</evidence>
<keyword evidence="2" id="KW-0813">Transport</keyword>
<sequence length="82" mass="9264">MAMPFFNNMLALLGAIGFWPSVVYFPVEMTIARLNIKKRSLKWLGLESLNFICFLLTLASASAAVRQITQALGQYKPFMYKA</sequence>
<dbReference type="GO" id="GO:0016020">
    <property type="term" value="C:membrane"/>
    <property type="evidence" value="ECO:0007669"/>
    <property type="project" value="UniProtKB-SubCell"/>
</dbReference>
<dbReference type="GO" id="GO:0006865">
    <property type="term" value="P:amino acid transport"/>
    <property type="evidence" value="ECO:0007669"/>
    <property type="project" value="UniProtKB-KW"/>
</dbReference>
<comment type="subcellular location">
    <subcellularLocation>
        <location evidence="1">Membrane</location>
    </subcellularLocation>
</comment>
<comment type="caution">
    <text evidence="9">The sequence shown here is derived from an EMBL/GenBank/DDBJ whole genome shotgun (WGS) entry which is preliminary data.</text>
</comment>
<keyword evidence="3 7" id="KW-0812">Transmembrane</keyword>
<evidence type="ECO:0000256" key="1">
    <source>
        <dbReference type="ARBA" id="ARBA00004370"/>
    </source>
</evidence>
<evidence type="ECO:0000256" key="5">
    <source>
        <dbReference type="ARBA" id="ARBA00022989"/>
    </source>
</evidence>
<keyword evidence="5 7" id="KW-1133">Transmembrane helix</keyword>
<evidence type="ECO:0000256" key="2">
    <source>
        <dbReference type="ARBA" id="ARBA00022448"/>
    </source>
</evidence>
<feature type="domain" description="Amino acid transporter transmembrane" evidence="8">
    <location>
        <begin position="1"/>
        <end position="65"/>
    </location>
</feature>
<accession>A0A834TZ51</accession>
<dbReference type="OrthoDB" id="1427769at2759"/>